<reference evidence="1 2" key="1">
    <citation type="submission" date="2020-04" db="EMBL/GenBank/DDBJ databases">
        <title>Chryseobacterium sp. RP-3-3 sp. nov., isolated from Jeju soil.</title>
        <authorList>
            <person name="Dahal R.H."/>
        </authorList>
    </citation>
    <scope>NUCLEOTIDE SEQUENCE [LARGE SCALE GENOMIC DNA]</scope>
    <source>
        <strain evidence="1 2">RP-3-3</strain>
    </source>
</reference>
<sequence>MDKYIRNEPITKQMTIKRKFSLVLSIIIKEVISQKISLPIFIVRNFIPASGFPYKYLLNTIYKTTFKNAIKNIIIKLSQKFILQK</sequence>
<dbReference type="EMBL" id="JABBGI010000011">
    <property type="protein sequence ID" value="NML70192.1"/>
    <property type="molecule type" value="Genomic_DNA"/>
</dbReference>
<comment type="caution">
    <text evidence="1">The sequence shown here is derived from an EMBL/GenBank/DDBJ whole genome shotgun (WGS) entry which is preliminary data.</text>
</comment>
<protein>
    <submittedName>
        <fullName evidence="1">Uncharacterized protein</fullName>
    </submittedName>
</protein>
<organism evidence="1 2">
    <name type="scientific">Chryseobacterium antibioticum</name>
    <dbReference type="NCBI Taxonomy" id="2728847"/>
    <lineage>
        <taxon>Bacteria</taxon>
        <taxon>Pseudomonadati</taxon>
        <taxon>Bacteroidota</taxon>
        <taxon>Flavobacteriia</taxon>
        <taxon>Flavobacteriales</taxon>
        <taxon>Weeksellaceae</taxon>
        <taxon>Chryseobacterium group</taxon>
        <taxon>Chryseobacterium</taxon>
    </lineage>
</organism>
<proteinExistence type="predicted"/>
<dbReference type="Proteomes" id="UP000544054">
    <property type="component" value="Unassembled WGS sequence"/>
</dbReference>
<gene>
    <name evidence="1" type="ORF">HHL23_10325</name>
</gene>
<dbReference type="RefSeq" id="WP_169234720.1">
    <property type="nucleotide sequence ID" value="NZ_JABBGI010000011.1"/>
</dbReference>
<keyword evidence="2" id="KW-1185">Reference proteome</keyword>
<accession>A0A7Y0AMR9</accession>
<name>A0A7Y0AMR9_9FLAO</name>
<evidence type="ECO:0000313" key="2">
    <source>
        <dbReference type="Proteomes" id="UP000544054"/>
    </source>
</evidence>
<dbReference type="AlphaFoldDB" id="A0A7Y0AMR9"/>
<evidence type="ECO:0000313" key="1">
    <source>
        <dbReference type="EMBL" id="NML70192.1"/>
    </source>
</evidence>